<gene>
    <name evidence="1" type="ORF">JOE57_001600</name>
</gene>
<keyword evidence="2" id="KW-1185">Reference proteome</keyword>
<sequence length="117" mass="12644">MPDAVLWLTQDADVRCTHRLGRSPQQPTQDLVRIDGRQVLVVPDPVGRPINGCPNIGVAIKPCTNTLAMRAGQSTYIRIMGRFVVRADLDGFTDGTPPGAVHYEVVNPAQSLVGETP</sequence>
<organism evidence="1 2">
    <name type="scientific">Microlunatus panaciterrae</name>
    <dbReference type="NCBI Taxonomy" id="400768"/>
    <lineage>
        <taxon>Bacteria</taxon>
        <taxon>Bacillati</taxon>
        <taxon>Actinomycetota</taxon>
        <taxon>Actinomycetes</taxon>
        <taxon>Propionibacteriales</taxon>
        <taxon>Propionibacteriaceae</taxon>
        <taxon>Microlunatus</taxon>
    </lineage>
</organism>
<accession>A0ABS2RL89</accession>
<evidence type="ECO:0000313" key="2">
    <source>
        <dbReference type="Proteomes" id="UP000704762"/>
    </source>
</evidence>
<protein>
    <submittedName>
        <fullName evidence="1">Uncharacterized protein</fullName>
    </submittedName>
</protein>
<dbReference type="Proteomes" id="UP000704762">
    <property type="component" value="Unassembled WGS sequence"/>
</dbReference>
<name>A0ABS2RL89_9ACTN</name>
<reference evidence="1 2" key="1">
    <citation type="submission" date="2021-01" db="EMBL/GenBank/DDBJ databases">
        <title>Sequencing the genomes of 1000 actinobacteria strains.</title>
        <authorList>
            <person name="Klenk H.-P."/>
        </authorList>
    </citation>
    <scope>NUCLEOTIDE SEQUENCE [LARGE SCALE GENOMIC DNA]</scope>
    <source>
        <strain evidence="1 2">DSM 18662</strain>
    </source>
</reference>
<evidence type="ECO:0000313" key="1">
    <source>
        <dbReference type="EMBL" id="MBM7798679.1"/>
    </source>
</evidence>
<comment type="caution">
    <text evidence="1">The sequence shown here is derived from an EMBL/GenBank/DDBJ whole genome shotgun (WGS) entry which is preliminary data.</text>
</comment>
<dbReference type="RefSeq" id="WP_204917194.1">
    <property type="nucleotide sequence ID" value="NZ_BAAAQP010000002.1"/>
</dbReference>
<dbReference type="EMBL" id="JAFBCF010000001">
    <property type="protein sequence ID" value="MBM7798679.1"/>
    <property type="molecule type" value="Genomic_DNA"/>
</dbReference>
<proteinExistence type="predicted"/>